<dbReference type="AlphaFoldDB" id="A0A4Q1BQ59"/>
<dbReference type="InterPro" id="IPR032675">
    <property type="entry name" value="LRR_dom_sf"/>
</dbReference>
<dbReference type="Gene3D" id="3.80.10.10">
    <property type="entry name" value="Ribonuclease Inhibitor"/>
    <property type="match status" value="1"/>
</dbReference>
<organism evidence="1 2">
    <name type="scientific">Tremella mesenterica</name>
    <name type="common">Jelly fungus</name>
    <dbReference type="NCBI Taxonomy" id="5217"/>
    <lineage>
        <taxon>Eukaryota</taxon>
        <taxon>Fungi</taxon>
        <taxon>Dikarya</taxon>
        <taxon>Basidiomycota</taxon>
        <taxon>Agaricomycotina</taxon>
        <taxon>Tremellomycetes</taxon>
        <taxon>Tremellales</taxon>
        <taxon>Tremellaceae</taxon>
        <taxon>Tremella</taxon>
    </lineage>
</organism>
<evidence type="ECO:0000313" key="1">
    <source>
        <dbReference type="EMBL" id="RXK40054.1"/>
    </source>
</evidence>
<proteinExistence type="predicted"/>
<name>A0A4Q1BQ59_TREME</name>
<dbReference type="SUPFAM" id="SSF52047">
    <property type="entry name" value="RNI-like"/>
    <property type="match status" value="1"/>
</dbReference>
<dbReference type="VEuPathDB" id="FungiDB:TREMEDRAFT_64283"/>
<accession>A0A4Q1BQ59</accession>
<dbReference type="EMBL" id="SDIL01000023">
    <property type="protein sequence ID" value="RXK40054.1"/>
    <property type="molecule type" value="Genomic_DNA"/>
</dbReference>
<protein>
    <submittedName>
        <fullName evidence="1">Uncharacterized protein</fullName>
    </submittedName>
</protein>
<dbReference type="OrthoDB" id="550575at2759"/>
<dbReference type="STRING" id="5217.A0A4Q1BQ59"/>
<dbReference type="Proteomes" id="UP000289152">
    <property type="component" value="Unassembled WGS sequence"/>
</dbReference>
<comment type="caution">
    <text evidence="1">The sequence shown here is derived from an EMBL/GenBank/DDBJ whole genome shotgun (WGS) entry which is preliminary data.</text>
</comment>
<sequence length="443" mass="50010">MPVKRQHQGSTSTSRKKTKVVKSVWNSTDDWTTLVADSSLSTSSISTRRPRPRGLQTLVICCQEAAIRSFKILWEARGSSSTGTDGRGMGREWREKWQFVPDHLKYRVRDGVFSRWGHLLTIAMIHDVFLVPPEIYLPAGELPAIAETKHLKPLFPSEETRNWYTSLVLTHAAKPSDVSVAGLIHHLPELQTINLKGCSLVETKTVETILKRSVKLRKINLKGTKVGERHVKALLETFGDQMETFKVDKVIFNNPNETFPSSYPSITHLCLPGAILHGPHTSTARFLGRTNYPKPRPIHPESHFTFPRLPILFPNITHLYLSGLLIPPNIEMIFPPNQLQKLVLGPNGPPVPIPVLVSLLKNQEQSLRSIHLGNLAWVIRKDEEDQLIGVLDKCRKMKNFEIEKEHDVGLELLSVILAIVFFGSWRGSLKVSQVIYLHFLSVS</sequence>
<dbReference type="InParanoid" id="A0A4Q1BQ59"/>
<reference evidence="1 2" key="1">
    <citation type="submission" date="2016-06" db="EMBL/GenBank/DDBJ databases">
        <title>Evolution of pathogenesis and genome organization in the Tremellales.</title>
        <authorList>
            <person name="Cuomo C."/>
            <person name="Litvintseva A."/>
            <person name="Heitman J."/>
            <person name="Chen Y."/>
            <person name="Sun S."/>
            <person name="Springer D."/>
            <person name="Dromer F."/>
            <person name="Young S."/>
            <person name="Zeng Q."/>
            <person name="Chapman S."/>
            <person name="Gujja S."/>
            <person name="Saif S."/>
            <person name="Birren B."/>
        </authorList>
    </citation>
    <scope>NUCLEOTIDE SEQUENCE [LARGE SCALE GENOMIC DNA]</scope>
    <source>
        <strain evidence="1 2">ATCC 28783</strain>
    </source>
</reference>
<evidence type="ECO:0000313" key="2">
    <source>
        <dbReference type="Proteomes" id="UP000289152"/>
    </source>
</evidence>
<gene>
    <name evidence="1" type="ORF">M231_02694</name>
</gene>
<keyword evidence="2" id="KW-1185">Reference proteome</keyword>